<evidence type="ECO:0000313" key="2">
    <source>
        <dbReference type="EMBL" id="MFC3476259.1"/>
    </source>
</evidence>
<evidence type="ECO:0000256" key="1">
    <source>
        <dbReference type="SAM" id="MobiDB-lite"/>
    </source>
</evidence>
<name>A0ABD5NBH0_9EURY</name>
<keyword evidence="3" id="KW-1185">Reference proteome</keyword>
<sequence>MSGDGSQDGDERVLSPDELDIEDEEDVASIGDGRYVIGSDGPPAASESNESGDAPPEPEQPDPTRKPAADPGPAPEAEPAAEPEPEPEPTVTGRDVKEWLGEELASHDSEYAYHIAAKYGDDVTHQQLATDDVGAAFDGLLVWYARQLAGNTPVDEALGILLGESSVQVRYPTSRLVAYLEAHDLGPDDSISDLVSAVSEEDGLAFPRRR</sequence>
<protein>
    <recommendedName>
        <fullName evidence="4">Flagella protein</fullName>
    </recommendedName>
</protein>
<feature type="region of interest" description="Disordered" evidence="1">
    <location>
        <begin position="1"/>
        <end position="92"/>
    </location>
</feature>
<dbReference type="GeneID" id="69117831"/>
<dbReference type="AlphaFoldDB" id="A0ABD5NBH0"/>
<feature type="compositionally biased region" description="Acidic residues" evidence="1">
    <location>
        <begin position="17"/>
        <end position="27"/>
    </location>
</feature>
<dbReference type="RefSeq" id="WP_232569027.1">
    <property type="nucleotide sequence ID" value="NZ_CP089466.1"/>
</dbReference>
<accession>A0ABD5NBH0</accession>
<proteinExistence type="predicted"/>
<evidence type="ECO:0008006" key="4">
    <source>
        <dbReference type="Google" id="ProtNLM"/>
    </source>
</evidence>
<organism evidence="2 3">
    <name type="scientific">Halobacterium litoreum</name>
    <dbReference type="NCBI Taxonomy" id="2039234"/>
    <lineage>
        <taxon>Archaea</taxon>
        <taxon>Methanobacteriati</taxon>
        <taxon>Methanobacteriota</taxon>
        <taxon>Stenosarchaea group</taxon>
        <taxon>Halobacteria</taxon>
        <taxon>Halobacteriales</taxon>
        <taxon>Halobacteriaceae</taxon>
        <taxon>Halobacterium</taxon>
    </lineage>
</organism>
<dbReference type="Proteomes" id="UP001595660">
    <property type="component" value="Unassembled WGS sequence"/>
</dbReference>
<gene>
    <name evidence="2" type="ORF">ACFOKC_00825</name>
</gene>
<comment type="caution">
    <text evidence="2">The sequence shown here is derived from an EMBL/GenBank/DDBJ whole genome shotgun (WGS) entry which is preliminary data.</text>
</comment>
<dbReference type="EMBL" id="JBHRWN010000002">
    <property type="protein sequence ID" value="MFC3476259.1"/>
    <property type="molecule type" value="Genomic_DNA"/>
</dbReference>
<evidence type="ECO:0000313" key="3">
    <source>
        <dbReference type="Proteomes" id="UP001595660"/>
    </source>
</evidence>
<dbReference type="InterPro" id="IPR055923">
    <property type="entry name" value="DUF7500"/>
</dbReference>
<dbReference type="Pfam" id="PF24332">
    <property type="entry name" value="DUF7500"/>
    <property type="match status" value="1"/>
</dbReference>
<reference evidence="2 3" key="1">
    <citation type="journal article" date="2019" name="Int. J. Syst. Evol. Microbiol.">
        <title>The Global Catalogue of Microorganisms (GCM) 10K type strain sequencing project: providing services to taxonomists for standard genome sequencing and annotation.</title>
        <authorList>
            <consortium name="The Broad Institute Genomics Platform"/>
            <consortium name="The Broad Institute Genome Sequencing Center for Infectious Disease"/>
            <person name="Wu L."/>
            <person name="Ma J."/>
        </authorList>
    </citation>
    <scope>NUCLEOTIDE SEQUENCE [LARGE SCALE GENOMIC DNA]</scope>
    <source>
        <strain evidence="2 3">CGMCC 1.12562</strain>
    </source>
</reference>